<dbReference type="Pfam" id="PF12509">
    <property type="entry name" value="DUF3715"/>
    <property type="match status" value="1"/>
</dbReference>
<feature type="compositionally biased region" description="Basic and acidic residues" evidence="1">
    <location>
        <begin position="1102"/>
        <end position="1123"/>
    </location>
</feature>
<dbReference type="InterPro" id="IPR026616">
    <property type="entry name" value="TEX15"/>
</dbReference>
<feature type="domain" description="TASOR pseudo-PARP" evidence="2">
    <location>
        <begin position="101"/>
        <end position="247"/>
    </location>
</feature>
<feature type="region of interest" description="Disordered" evidence="1">
    <location>
        <begin position="1086"/>
        <end position="1164"/>
    </location>
</feature>
<reference evidence="4" key="1">
    <citation type="submission" date="2025-08" db="UniProtKB">
        <authorList>
            <consortium name="Ensembl"/>
        </authorList>
    </citation>
    <scope>IDENTIFICATION</scope>
</reference>
<feature type="compositionally biased region" description="Basic and acidic residues" evidence="1">
    <location>
        <begin position="1609"/>
        <end position="1618"/>
    </location>
</feature>
<feature type="compositionally biased region" description="Polar residues" evidence="1">
    <location>
        <begin position="809"/>
        <end position="818"/>
    </location>
</feature>
<sequence>MVTYMEGRGSEGGQLSSTNPAKPAGTLALRNFTIPRKKRATGQVLLEPCPEESRDYSLIQSKLKEARLDMRKEHANAWLWKDVKLVQNEEFLKEYSEKRSEMRTKDRHGREMEERYCYLVASHETTTQIYRHGLRTETQQQYSLGKPSHGVYLFRHVDVALKHAASSSLTAKNLIVFKVLFGKVKKVAPTSDWNRTPDPMVTFDCHMSKEAVSHRESLSQQVLGSSVFLFDYNDNQELNSRPRQCLPYAVVSFVPAISATPPTSISPPVSPVKHPPSLSHGPLDHLRGCTVAKRRGKGENATVTFKHFSTPAQTGCPGPEYTPPTPSTEMTTPPFQQYNQQNPLLFIPQQLHVPLYQTAGYFSPSLPYMDTSIPFQNFPNQSAFPSNGQLLNTPSIYRSNTSNGGVMPQTSTEKISTVVYSSRLVKDPRLSRQGSNPEQKGSEQDKANSSSETDNLRCQLRTQDGEDKNKSTGTVSCNTNFTQNVLEMGEEQSQDSHLKPSLEPESSPEHKNENMPSMKLFKMKFQKYATYLKMTEDERQKSIWSQQGMTPEQKQLLIDRVHFYDTYYQKYKQGLLFQKDTATENVSSLSNMETEKSKPQQSHVSTLKESPLNTEESTDNLSQTRQSDASDVSADLENTERPTEDLIKDTEGTESTKTTKETEKKDPPPELQENVFQSAVEQPSISLEASFDQDSLSLKKGTSEKEEAVEIFSETDSQQTSSPSSCPSEQDNKVNTLQAAIESLPQSSTTATTQSTLIITNNTEENPELEFHITDTDVAHCVDISVLDDVSENNDLPTVTVEGLDQNHSESSTKNTSRGFLKCSKPDDTSEMSIEVKREELRQDNTIYSALYHRLQLDQLLPNLHGSGASPYKSYLRPKDLVTTPSINQLCGHLHETMPKEGFNKAEMQNLQNWEKSGEECHLTLMTMFQQVSARTERLSLSERFSKLRTTRNNKKHILDHGRTKKSTNNDTGHPITGDVKSHPECLPLSRHSNNKEKGSGIDNIKLIQLFSQRFNEARSLFGCKQLRGKRSKVLRRRNKPNSSVSSLNHSTHQRALHILRRHFGRRSNTKLSSNGIFQGPKVLCTKSTSSTSQSSDPQNHQNHDKGCENKPTQEEGKAHLSTEDNSCQDTPISESTSISQHDGVSHITPYQSTDISSNGNPQKIQGDILLDVKHSVTVDEVEPQERRTEDSSICPHEESFPITCSESTKDGGIAKAQPTKEAAPQKLSFVSATQVETDAEMCGTKEISTNYNVGACRDQSNPDQEVSGILSNPSSGNTSSSCTAKPQTVMTPDLPGLMNMDDIEAKKKRRFHDSVKDNTGSSGIESVVDLTASEETGETSGEMDSNFRIVSNDMCSLGNIRLARDNYLFARGQMLEVNRSSLETLRSPNNDFIPSLILHPNEMRVSSSQQNPNANSSTINSHLKTYHPDLPDTIAQDAREPVAVLPGNLHSTWQVQENKTTVPSTSTETQLISKLRDYLTRFEITVKKQESVNDSVKDTQEVPMAWITLDSTVHKKHLFDTRHYNRLDLANLQHPGKDCTLNYMLPSTANEQATGKVIVINDAATSPVTTPKRKISKGRHQPKSYTSKRTRRSKLARVSPDSTSMLEPDQHPADSHSHLALQKDTSDQPQPQISTSVPNLQQLSQNHGTPVQHNQILFSQSLENLNGLSAQPIASQGPQLLDIADKLNEQSLYGKNDKNTYNQKQYSVTDISITLKLADHAVSVVDLCSLQLKCKSMLRYFISIFERDQKVPFLQSCISRNLILDKYLDHPPEPMELKFEALNSFLELQMMVEAYQFVENKINFLSRKATFRSLLWYDPSLYGELYKGAVGFQQQSSLFSSFQQGIATEGYRKLQEYYTAVSTLHQQLQDSPDTSYYMYLKSKRERLEVEAALRNPPDIKSFFLSVPVALMMNLGDTLESLEKSHRIVMSFVETPSDRLPGVFDVGKAEHLSIMCRYLQEKVIFLKSKEQISKVSWFGLEHLLYDASKLLVWRESEHGMSSEVLLQYKRSNPQIVYGVTEAGVPLVNKIEQHPAQPAERARITPEQQMVDGSKNYRDTHSEISTENTHSAQGNQTEESMKERNQQVRRRATHPPVRSNLTDGGLYLLNPVQPSVPAQLGNPTPLPAFSQQSNPVHWRMAGPQAWDWKPPGVGQTSKSTPEIRALLMSKRRMTIPGTEPRVDLRTNPASTWLPPYNISPRAAERITLHHQPTLGAAHHSEHRKEQGSEAPVPLIKPIPLQCLPPDTSSLSVPHLPFPNTSNQLPSHEIPMPINYPYFLFNGKTYSAVTPSVPVPGPSLHTETQYHQPHPV</sequence>
<feature type="region of interest" description="Disordered" evidence="1">
    <location>
        <begin position="954"/>
        <end position="986"/>
    </location>
</feature>
<evidence type="ECO:0000259" key="2">
    <source>
        <dbReference type="Pfam" id="PF12509"/>
    </source>
</evidence>
<dbReference type="SUPFAM" id="SSF56399">
    <property type="entry name" value="ADP-ribosylation"/>
    <property type="match status" value="1"/>
</dbReference>
<feature type="compositionally biased region" description="Polar residues" evidence="1">
    <location>
        <begin position="1256"/>
        <end position="1265"/>
    </location>
</feature>
<dbReference type="InterPro" id="IPR022188">
    <property type="entry name" value="TASOR_DUF3715"/>
</dbReference>
<evidence type="ECO:0000313" key="4">
    <source>
        <dbReference type="Ensembl" id="ENSAMXP00005049351.1"/>
    </source>
</evidence>
<organism evidence="4 5">
    <name type="scientific">Astyanax mexicanus</name>
    <name type="common">Blind cave fish</name>
    <name type="synonym">Astyanax fasciatus mexicanus</name>
    <dbReference type="NCBI Taxonomy" id="7994"/>
    <lineage>
        <taxon>Eukaryota</taxon>
        <taxon>Metazoa</taxon>
        <taxon>Chordata</taxon>
        <taxon>Craniata</taxon>
        <taxon>Vertebrata</taxon>
        <taxon>Euteleostomi</taxon>
        <taxon>Actinopterygii</taxon>
        <taxon>Neopterygii</taxon>
        <taxon>Teleostei</taxon>
        <taxon>Ostariophysi</taxon>
        <taxon>Characiformes</taxon>
        <taxon>Characoidei</taxon>
        <taxon>Acestrorhamphidae</taxon>
        <taxon>Acestrorhamphinae</taxon>
        <taxon>Astyanax</taxon>
    </lineage>
</organism>
<feature type="region of interest" description="Disordered" evidence="1">
    <location>
        <begin position="1"/>
        <end position="24"/>
    </location>
</feature>
<dbReference type="PANTHER" id="PTHR22380">
    <property type="entry name" value="TESTIS-EXPRESSED PROTEIN 15"/>
    <property type="match status" value="1"/>
</dbReference>
<protein>
    <recommendedName>
        <fullName evidence="6">DUF3715 domain-containing protein</fullName>
    </recommendedName>
</protein>
<feature type="region of interest" description="Disordered" evidence="1">
    <location>
        <begin position="1181"/>
        <end position="1225"/>
    </location>
</feature>
<dbReference type="GO" id="GO:0010569">
    <property type="term" value="P:regulation of double-strand break repair via homologous recombination"/>
    <property type="evidence" value="ECO:0007669"/>
    <property type="project" value="InterPro"/>
</dbReference>
<evidence type="ECO:0000313" key="5">
    <source>
        <dbReference type="Proteomes" id="UP000694621"/>
    </source>
</evidence>
<feature type="region of interest" description="Disordered" evidence="1">
    <location>
        <begin position="587"/>
        <end position="671"/>
    </location>
</feature>
<feature type="compositionally biased region" description="Low complexity" evidence="1">
    <location>
        <begin position="1086"/>
        <end position="1096"/>
    </location>
</feature>
<feature type="compositionally biased region" description="Basic and acidic residues" evidence="1">
    <location>
        <begin position="657"/>
        <end position="668"/>
    </location>
</feature>
<evidence type="ECO:0000256" key="1">
    <source>
        <dbReference type="SAM" id="MobiDB-lite"/>
    </source>
</evidence>
<name>A0A8B9LAB0_ASTMX</name>
<dbReference type="GO" id="GO:0007140">
    <property type="term" value="P:male meiotic nuclear division"/>
    <property type="evidence" value="ECO:0007669"/>
    <property type="project" value="InterPro"/>
</dbReference>
<dbReference type="Gene3D" id="3.90.228.10">
    <property type="match status" value="1"/>
</dbReference>
<evidence type="ECO:0000259" key="3">
    <source>
        <dbReference type="Pfam" id="PF15326"/>
    </source>
</evidence>
<feature type="region of interest" description="Disordered" evidence="1">
    <location>
        <begin position="710"/>
        <end position="732"/>
    </location>
</feature>
<accession>A0A8B9LAB0</accession>
<feature type="compositionally biased region" description="Polar residues" evidence="1">
    <location>
        <begin position="1041"/>
        <end position="1051"/>
    </location>
</feature>
<feature type="region of interest" description="Disordered" evidence="1">
    <location>
        <begin position="1565"/>
        <end position="1636"/>
    </location>
</feature>
<feature type="region of interest" description="Disordered" evidence="1">
    <location>
        <begin position="264"/>
        <end position="285"/>
    </location>
</feature>
<feature type="compositionally biased region" description="Polar residues" evidence="1">
    <location>
        <begin position="1124"/>
        <end position="1164"/>
    </location>
</feature>
<dbReference type="Pfam" id="PF15326">
    <property type="entry name" value="TEX15"/>
    <property type="match status" value="1"/>
</dbReference>
<dbReference type="InterPro" id="IPR032765">
    <property type="entry name" value="TEX15_dom"/>
</dbReference>
<evidence type="ECO:0008006" key="6">
    <source>
        <dbReference type="Google" id="ProtNLM"/>
    </source>
</evidence>
<feature type="region of interest" description="Disordered" evidence="1">
    <location>
        <begin position="1030"/>
        <end position="1054"/>
    </location>
</feature>
<feature type="region of interest" description="Disordered" evidence="1">
    <location>
        <begin position="2062"/>
        <end position="2103"/>
    </location>
</feature>
<proteinExistence type="predicted"/>
<feature type="compositionally biased region" description="Basic and acidic residues" evidence="1">
    <location>
        <begin position="1181"/>
        <end position="1200"/>
    </location>
</feature>
<dbReference type="PANTHER" id="PTHR22380:SF1">
    <property type="entry name" value="TESTIS-EXPRESSED PROTEIN 15"/>
    <property type="match status" value="1"/>
</dbReference>
<feature type="compositionally biased region" description="Basic and acidic residues" evidence="1">
    <location>
        <begin position="494"/>
        <end position="513"/>
    </location>
</feature>
<feature type="domain" description="Testis expressed sequence 15" evidence="3">
    <location>
        <begin position="1664"/>
        <end position="1860"/>
    </location>
</feature>
<feature type="region of interest" description="Disordered" evidence="1">
    <location>
        <begin position="806"/>
        <end position="826"/>
    </location>
</feature>
<feature type="compositionally biased region" description="Polar residues" evidence="1">
    <location>
        <begin position="599"/>
        <end position="630"/>
    </location>
</feature>
<gene>
    <name evidence="4" type="primary">LOC103034079</name>
</gene>
<feature type="compositionally biased region" description="Polar residues" evidence="1">
    <location>
        <begin position="394"/>
        <end position="420"/>
    </location>
</feature>
<feature type="compositionally biased region" description="Polar residues" evidence="1">
    <location>
        <begin position="2064"/>
        <end position="2077"/>
    </location>
</feature>
<feature type="region of interest" description="Disordered" evidence="1">
    <location>
        <begin position="1256"/>
        <end position="1299"/>
    </location>
</feature>
<feature type="region of interest" description="Disordered" evidence="1">
    <location>
        <begin position="394"/>
        <end position="455"/>
    </location>
</feature>
<dbReference type="GO" id="GO:0007130">
    <property type="term" value="P:synaptonemal complex assembly"/>
    <property type="evidence" value="ECO:0007669"/>
    <property type="project" value="TreeGrafter"/>
</dbReference>
<feature type="compositionally biased region" description="Low complexity" evidence="1">
    <location>
        <begin position="1272"/>
        <end position="1282"/>
    </location>
</feature>
<feature type="compositionally biased region" description="Pro residues" evidence="1">
    <location>
        <begin position="264"/>
        <end position="274"/>
    </location>
</feature>
<feature type="compositionally biased region" description="Basic and acidic residues" evidence="1">
    <location>
        <begin position="638"/>
        <end position="651"/>
    </location>
</feature>
<dbReference type="OrthoDB" id="10054471at2759"/>
<feature type="compositionally biased region" description="Basic residues" evidence="1">
    <location>
        <begin position="1572"/>
        <end position="1596"/>
    </location>
</feature>
<feature type="compositionally biased region" description="Basic residues" evidence="1">
    <location>
        <begin position="1030"/>
        <end position="1040"/>
    </location>
</feature>
<dbReference type="GO" id="GO:0005634">
    <property type="term" value="C:nucleus"/>
    <property type="evidence" value="ECO:0007669"/>
    <property type="project" value="TreeGrafter"/>
</dbReference>
<dbReference type="Proteomes" id="UP000694621">
    <property type="component" value="Unplaced"/>
</dbReference>
<feature type="region of interest" description="Disordered" evidence="1">
    <location>
        <begin position="489"/>
        <end position="516"/>
    </location>
</feature>
<dbReference type="Ensembl" id="ENSAMXT00005053507.1">
    <property type="protein sequence ID" value="ENSAMXP00005049351.1"/>
    <property type="gene ID" value="ENSAMXG00005022500.1"/>
</dbReference>
<feature type="compositionally biased region" description="Low complexity" evidence="1">
    <location>
        <begin position="714"/>
        <end position="729"/>
    </location>
</feature>